<dbReference type="GeneID" id="31080801"/>
<dbReference type="PANTHER" id="PTHR15680:SF9">
    <property type="entry name" value="LARGE RIBOSOMAL SUBUNIT PROTEIN BL19M"/>
    <property type="match status" value="1"/>
</dbReference>
<gene>
    <name evidence="4" type="primary">rpl19</name>
</gene>
<dbReference type="GO" id="GO:0005762">
    <property type="term" value="C:mitochondrial large ribosomal subunit"/>
    <property type="evidence" value="ECO:0007669"/>
    <property type="project" value="TreeGrafter"/>
</dbReference>
<keyword evidence="4" id="KW-0934">Plastid</keyword>
<dbReference type="HAMAP" id="MF_00402">
    <property type="entry name" value="Ribosomal_bL19"/>
    <property type="match status" value="1"/>
</dbReference>
<dbReference type="SUPFAM" id="SSF50104">
    <property type="entry name" value="Translation proteins SH3-like domain"/>
    <property type="match status" value="1"/>
</dbReference>
<dbReference type="GO" id="GO:0006412">
    <property type="term" value="P:translation"/>
    <property type="evidence" value="ECO:0007669"/>
    <property type="project" value="InterPro"/>
</dbReference>
<keyword evidence="2 4" id="KW-0689">Ribosomal protein</keyword>
<dbReference type="PIRSF" id="PIRSF002191">
    <property type="entry name" value="Ribosomal_L19"/>
    <property type="match status" value="1"/>
</dbReference>
<dbReference type="Gene3D" id="2.30.30.790">
    <property type="match status" value="1"/>
</dbReference>
<name>A0A1P8D684_9FLOR</name>
<dbReference type="AlphaFoldDB" id="A0A1P8D684"/>
<geneLocation type="plastid" evidence="4"/>
<organism evidence="4">
    <name type="scientific">Gracilaria firma</name>
    <dbReference type="NCBI Taxonomy" id="2510791"/>
    <lineage>
        <taxon>Eukaryota</taxon>
        <taxon>Rhodophyta</taxon>
        <taxon>Florideophyceae</taxon>
        <taxon>Rhodymeniophycidae</taxon>
        <taxon>Gracilariales</taxon>
        <taxon>Gracilariaceae</taxon>
        <taxon>Gracilaria</taxon>
    </lineage>
</organism>
<reference evidence="4" key="1">
    <citation type="submission" date="2016-07" db="EMBL/GenBank/DDBJ databases">
        <authorList>
            <person name="Ng P.-K."/>
            <person name="Lin S.-M."/>
        </authorList>
    </citation>
    <scope>NUCLEOTIDE SEQUENCE</scope>
</reference>
<evidence type="ECO:0000313" key="4">
    <source>
        <dbReference type="EMBL" id="APR74316.1"/>
    </source>
</evidence>
<dbReference type="RefSeq" id="YP_009346781.1">
    <property type="nucleotide sequence ID" value="NC_033877.1"/>
</dbReference>
<evidence type="ECO:0000256" key="1">
    <source>
        <dbReference type="ARBA" id="ARBA00005781"/>
    </source>
</evidence>
<dbReference type="PANTHER" id="PTHR15680">
    <property type="entry name" value="RIBOSOMAL PROTEIN L19"/>
    <property type="match status" value="1"/>
</dbReference>
<dbReference type="InterPro" id="IPR018257">
    <property type="entry name" value="Ribosomal_bL19_CS"/>
</dbReference>
<dbReference type="PROSITE" id="PS01015">
    <property type="entry name" value="RIBOSOMAL_L19"/>
    <property type="match status" value="1"/>
</dbReference>
<proteinExistence type="inferred from homology"/>
<dbReference type="GO" id="GO:0003735">
    <property type="term" value="F:structural constituent of ribosome"/>
    <property type="evidence" value="ECO:0007669"/>
    <property type="project" value="InterPro"/>
</dbReference>
<comment type="similarity">
    <text evidence="1">Belongs to the bacterial ribosomal protein bL19 family.</text>
</comment>
<dbReference type="EMBL" id="KX601051">
    <property type="protein sequence ID" value="APR74316.1"/>
    <property type="molecule type" value="Genomic_DNA"/>
</dbReference>
<reference evidence="4" key="2">
    <citation type="journal article" date="2017" name="BMC Genomics">
        <title>Complete chloroplast genome of Gracilaria firma (Gracilariaceae, Rhodophyta), with discussion on the use of chloroplast phylogenomics in the subclass Rhodymeniophycidae.</title>
        <authorList>
            <person name="Ng P.K."/>
            <person name="Lin S.M."/>
            <person name="Lim P.E."/>
            <person name="Liu L.C."/>
            <person name="Chen C.M."/>
            <person name="Pai T.W."/>
        </authorList>
    </citation>
    <scope>NUCLEOTIDE SEQUENCE</scope>
</reference>
<sequence length="127" mass="14750">MRLKHYKKNFIIDEIEKEFKKNDIPIIDIGDSIQMSILIQEGNKQRIQNIEGVIISKNNSKLSTTITVRKTLQNIGVERIYLIHSPLIQNIKIVKKAKVRRAKLYYLRARSGKATRLKTKFNLSISS</sequence>
<dbReference type="NCBIfam" id="TIGR01024">
    <property type="entry name" value="rplS_bact"/>
    <property type="match status" value="1"/>
</dbReference>
<dbReference type="PRINTS" id="PR00061">
    <property type="entry name" value="RIBOSOMALL19"/>
</dbReference>
<dbReference type="InterPro" id="IPR001857">
    <property type="entry name" value="Ribosomal_bL19"/>
</dbReference>
<dbReference type="InterPro" id="IPR038657">
    <property type="entry name" value="Ribosomal_bL19_sf"/>
</dbReference>
<dbReference type="Pfam" id="PF01245">
    <property type="entry name" value="Ribosomal_L19"/>
    <property type="match status" value="1"/>
</dbReference>
<accession>A0A1P8D684</accession>
<protein>
    <submittedName>
        <fullName evidence="4">50S ribosomal protein L19</fullName>
    </submittedName>
</protein>
<dbReference type="InterPro" id="IPR008991">
    <property type="entry name" value="Translation_prot_SH3-like_sf"/>
</dbReference>
<keyword evidence="3" id="KW-0687">Ribonucleoprotein</keyword>
<evidence type="ECO:0000256" key="3">
    <source>
        <dbReference type="ARBA" id="ARBA00023274"/>
    </source>
</evidence>
<evidence type="ECO:0000256" key="2">
    <source>
        <dbReference type="ARBA" id="ARBA00022980"/>
    </source>
</evidence>